<feature type="binding site" evidence="9">
    <location>
        <begin position="109"/>
        <end position="113"/>
    </location>
    <ligand>
        <name>substrate</name>
    </ligand>
</feature>
<feature type="binding site" evidence="9">
    <location>
        <position position="176"/>
    </location>
    <ligand>
        <name>substrate</name>
    </ligand>
</feature>
<sequence>MSSLFTLARPLIFAMDPERAHRATIAALKTGMLPRRDVRDSRLEMTVAGLRVPNPLGMAAGFDKDAEVPGPLLKLGFGFVEVGTLTPLPQSGNPKPRIFRLEADRGVINRLGFNNGGIDQAIKRLRRRAFRHGTGRIGINVGANKDSEDRIGDYVTGVTKAAPVADYLTVNISSPNTPGLRALQSKDALAELLSRTLDARGGRDLPMFVKVAPDLTDADVADIAEVAAASGINGIIVSNTTIDRPASLRSDRADEIGGLSGQPLIALALRRLKDFRQALGPDMPLIGVGGISNADDAYARIRAGASLIQLYSAMVYEGPGLPRRILKGLVSHLNADGIARISDAVGADAPR</sequence>
<evidence type="ECO:0000313" key="12">
    <source>
        <dbReference type="Proteomes" id="UP000722336"/>
    </source>
</evidence>
<keyword evidence="7 9" id="KW-0665">Pyrimidine biosynthesis</keyword>
<dbReference type="NCBIfam" id="NF003645">
    <property type="entry name" value="PRK05286.1-2"/>
    <property type="match status" value="1"/>
</dbReference>
<evidence type="ECO:0000256" key="5">
    <source>
        <dbReference type="ARBA" id="ARBA00022630"/>
    </source>
</evidence>
<dbReference type="CDD" id="cd04738">
    <property type="entry name" value="DHOD_2_like"/>
    <property type="match status" value="1"/>
</dbReference>
<keyword evidence="9" id="KW-0472">Membrane</keyword>
<evidence type="ECO:0000256" key="8">
    <source>
        <dbReference type="ARBA" id="ARBA00048639"/>
    </source>
</evidence>
<dbReference type="InterPro" id="IPR050074">
    <property type="entry name" value="DHO_dehydrogenase"/>
</dbReference>
<dbReference type="PROSITE" id="PS00912">
    <property type="entry name" value="DHODEHASE_2"/>
    <property type="match status" value="1"/>
</dbReference>
<comment type="subcellular location">
    <subcellularLocation>
        <location evidence="9">Cell membrane</location>
        <topology evidence="9">Peripheral membrane protein</topology>
    </subcellularLocation>
    <subcellularLocation>
        <location evidence="2">Membrane</location>
    </subcellularLocation>
</comment>
<feature type="binding site" evidence="9">
    <location>
        <position position="261"/>
    </location>
    <ligand>
        <name>FMN</name>
        <dbReference type="ChEBI" id="CHEBI:58210"/>
    </ligand>
</feature>
<feature type="binding site" evidence="9">
    <location>
        <begin position="311"/>
        <end position="312"/>
    </location>
    <ligand>
        <name>FMN</name>
        <dbReference type="ChEBI" id="CHEBI:58210"/>
    </ligand>
</feature>
<evidence type="ECO:0000259" key="10">
    <source>
        <dbReference type="Pfam" id="PF01180"/>
    </source>
</evidence>
<gene>
    <name evidence="9" type="primary">pyrD</name>
    <name evidence="11" type="ORF">KCG44_12150</name>
</gene>
<feature type="binding site" evidence="9">
    <location>
        <begin position="239"/>
        <end position="240"/>
    </location>
    <ligand>
        <name>substrate</name>
    </ligand>
</feature>
<dbReference type="InterPro" id="IPR005720">
    <property type="entry name" value="Dihydroorotate_DH_cat"/>
</dbReference>
<feature type="binding site" evidence="9">
    <location>
        <position position="171"/>
    </location>
    <ligand>
        <name>substrate</name>
    </ligand>
</feature>
<evidence type="ECO:0000256" key="7">
    <source>
        <dbReference type="ARBA" id="ARBA00022975"/>
    </source>
</evidence>
<keyword evidence="9" id="KW-1003">Cell membrane</keyword>
<feature type="binding site" evidence="9">
    <location>
        <position position="140"/>
    </location>
    <ligand>
        <name>FMN</name>
        <dbReference type="ChEBI" id="CHEBI:58210"/>
    </ligand>
</feature>
<feature type="active site" description="Nucleophile" evidence="9">
    <location>
        <position position="174"/>
    </location>
</feature>
<feature type="binding site" evidence="9">
    <location>
        <position position="238"/>
    </location>
    <ligand>
        <name>FMN</name>
        <dbReference type="ChEBI" id="CHEBI:58210"/>
    </ligand>
</feature>
<dbReference type="NCBIfam" id="TIGR01036">
    <property type="entry name" value="pyrD_sub2"/>
    <property type="match status" value="1"/>
</dbReference>
<dbReference type="Pfam" id="PF01180">
    <property type="entry name" value="DHO_dh"/>
    <property type="match status" value="1"/>
</dbReference>
<dbReference type="NCBIfam" id="NF003652">
    <property type="entry name" value="PRK05286.2-5"/>
    <property type="match status" value="1"/>
</dbReference>
<dbReference type="RefSeq" id="WP_218446386.1">
    <property type="nucleotide sequence ID" value="NZ_JAGSPA010000004.1"/>
</dbReference>
<dbReference type="PANTHER" id="PTHR48109:SF4">
    <property type="entry name" value="DIHYDROOROTATE DEHYDROGENASE (QUINONE), MITOCHONDRIAL"/>
    <property type="match status" value="1"/>
</dbReference>
<feature type="binding site" evidence="9">
    <location>
        <position position="210"/>
    </location>
    <ligand>
        <name>FMN</name>
        <dbReference type="ChEBI" id="CHEBI:58210"/>
    </ligand>
</feature>
<evidence type="ECO:0000256" key="3">
    <source>
        <dbReference type="ARBA" id="ARBA00005161"/>
    </source>
</evidence>
<keyword evidence="12" id="KW-1185">Reference proteome</keyword>
<evidence type="ECO:0000256" key="1">
    <source>
        <dbReference type="ARBA" id="ARBA00003125"/>
    </source>
</evidence>
<dbReference type="PANTHER" id="PTHR48109">
    <property type="entry name" value="DIHYDROOROTATE DEHYDROGENASE (QUINONE), MITOCHONDRIAL-RELATED"/>
    <property type="match status" value="1"/>
</dbReference>
<comment type="cofactor">
    <cofactor evidence="9">
        <name>FMN</name>
        <dbReference type="ChEBI" id="CHEBI:58210"/>
    </cofactor>
    <text evidence="9">Binds 1 FMN per subunit.</text>
</comment>
<reference evidence="11 12" key="1">
    <citation type="submission" date="2021-04" db="EMBL/GenBank/DDBJ databases">
        <authorList>
            <person name="Pira H."/>
            <person name="Risdian C."/>
            <person name="Wink J."/>
        </authorList>
    </citation>
    <scope>NUCLEOTIDE SEQUENCE [LARGE SCALE GENOMIC DNA]</scope>
    <source>
        <strain evidence="11 12">WHA3</strain>
    </source>
</reference>
<feature type="binding site" evidence="9">
    <location>
        <position position="290"/>
    </location>
    <ligand>
        <name>FMN</name>
        <dbReference type="ChEBI" id="CHEBI:58210"/>
    </ligand>
</feature>
<dbReference type="HAMAP" id="MF_00225">
    <property type="entry name" value="DHO_dh_type2"/>
    <property type="match status" value="1"/>
</dbReference>
<dbReference type="InterPro" id="IPR005719">
    <property type="entry name" value="Dihydroorotate_DH_2"/>
</dbReference>
<dbReference type="PIRSF" id="PIRSF000164">
    <property type="entry name" value="DHO_oxidase"/>
    <property type="match status" value="1"/>
</dbReference>
<comment type="pathway">
    <text evidence="3 9">Pyrimidine metabolism; UMP biosynthesis via de novo pathway; orotate from (S)-dihydroorotate (quinone route): step 1/1.</text>
</comment>
<dbReference type="PROSITE" id="PS00911">
    <property type="entry name" value="DHODEHASE_1"/>
    <property type="match status" value="1"/>
</dbReference>
<comment type="caution">
    <text evidence="11">The sequence shown here is derived from an EMBL/GenBank/DDBJ whole genome shotgun (WGS) entry which is preliminary data.</text>
</comment>
<keyword evidence="5 9" id="KW-0285">Flavoprotein</keyword>
<organism evidence="11 12">
    <name type="scientific">Pacificimonas pallii</name>
    <dbReference type="NCBI Taxonomy" id="2827236"/>
    <lineage>
        <taxon>Bacteria</taxon>
        <taxon>Pseudomonadati</taxon>
        <taxon>Pseudomonadota</taxon>
        <taxon>Alphaproteobacteria</taxon>
        <taxon>Sphingomonadales</taxon>
        <taxon>Sphingosinicellaceae</taxon>
        <taxon>Pacificimonas</taxon>
    </lineage>
</organism>
<keyword evidence="9 11" id="KW-0560">Oxidoreductase</keyword>
<evidence type="ECO:0000256" key="6">
    <source>
        <dbReference type="ARBA" id="ARBA00022643"/>
    </source>
</evidence>
<feature type="domain" description="Dihydroorotate dehydrogenase catalytic" evidence="10">
    <location>
        <begin position="43"/>
        <end position="332"/>
    </location>
</feature>
<feature type="binding site" evidence="9">
    <location>
        <position position="171"/>
    </location>
    <ligand>
        <name>FMN</name>
        <dbReference type="ChEBI" id="CHEBI:58210"/>
    </ligand>
</feature>
<dbReference type="Proteomes" id="UP000722336">
    <property type="component" value="Unassembled WGS sequence"/>
</dbReference>
<evidence type="ECO:0000256" key="9">
    <source>
        <dbReference type="HAMAP-Rule" id="MF_00225"/>
    </source>
</evidence>
<evidence type="ECO:0000313" key="11">
    <source>
        <dbReference type="EMBL" id="MBV7257537.1"/>
    </source>
</evidence>
<name>A0ABS6SI41_9SPHN</name>
<comment type="function">
    <text evidence="1 9">Catalyzes the conversion of dihydroorotate to orotate with quinone as electron acceptor.</text>
</comment>
<protein>
    <recommendedName>
        <fullName evidence="9">Dihydroorotate dehydrogenase (quinone)</fullName>
        <ecNumber evidence="9">1.3.5.2</ecNumber>
    </recommendedName>
    <alternativeName>
        <fullName evidence="9">DHOdehase</fullName>
        <shortName evidence="9">DHOD</shortName>
        <shortName evidence="9">DHODase</shortName>
    </alternativeName>
    <alternativeName>
        <fullName evidence="9">Dihydroorotate oxidase</fullName>
    </alternativeName>
</protein>
<feature type="binding site" evidence="9">
    <location>
        <position position="84"/>
    </location>
    <ligand>
        <name>FMN</name>
        <dbReference type="ChEBI" id="CHEBI:58210"/>
    </ligand>
</feature>
<dbReference type="InterPro" id="IPR001295">
    <property type="entry name" value="Dihydroorotate_DH_CS"/>
</dbReference>
<evidence type="ECO:0000256" key="4">
    <source>
        <dbReference type="ARBA" id="ARBA00005359"/>
    </source>
</evidence>
<comment type="catalytic activity">
    <reaction evidence="8 9">
        <text>(S)-dihydroorotate + a quinone = orotate + a quinol</text>
        <dbReference type="Rhea" id="RHEA:30187"/>
        <dbReference type="ChEBI" id="CHEBI:24646"/>
        <dbReference type="ChEBI" id="CHEBI:30839"/>
        <dbReference type="ChEBI" id="CHEBI:30864"/>
        <dbReference type="ChEBI" id="CHEBI:132124"/>
        <dbReference type="EC" id="1.3.5.2"/>
    </reaction>
</comment>
<evidence type="ECO:0000256" key="2">
    <source>
        <dbReference type="ARBA" id="ARBA00004370"/>
    </source>
</evidence>
<keyword evidence="6 9" id="KW-0288">FMN</keyword>
<dbReference type="InterPro" id="IPR012135">
    <property type="entry name" value="Dihydroorotate_DH_1_2"/>
</dbReference>
<feature type="binding site" evidence="9">
    <location>
        <begin position="60"/>
        <end position="64"/>
    </location>
    <ligand>
        <name>FMN</name>
        <dbReference type="ChEBI" id="CHEBI:58210"/>
    </ligand>
</feature>
<dbReference type="GO" id="GO:0106430">
    <property type="term" value="F:dihydroorotate dehydrogenase (quinone) activity"/>
    <property type="evidence" value="ECO:0007669"/>
    <property type="project" value="UniProtKB-EC"/>
</dbReference>
<feature type="binding site" evidence="9">
    <location>
        <position position="64"/>
    </location>
    <ligand>
        <name>substrate</name>
    </ligand>
</feature>
<proteinExistence type="inferred from homology"/>
<comment type="similarity">
    <text evidence="4 9">Belongs to the dihydroorotate dehydrogenase family. Type 2 subfamily.</text>
</comment>
<comment type="subunit">
    <text evidence="9">Monomer.</text>
</comment>
<accession>A0ABS6SI41</accession>
<dbReference type="EC" id="1.3.5.2" evidence="9"/>
<dbReference type="EMBL" id="JAGSPA010000004">
    <property type="protein sequence ID" value="MBV7257537.1"/>
    <property type="molecule type" value="Genomic_DNA"/>
</dbReference>